<keyword evidence="2" id="KW-0902">Two-component regulatory system</keyword>
<dbReference type="InterPro" id="IPR036388">
    <property type="entry name" value="WH-like_DNA-bd_sf"/>
</dbReference>
<dbReference type="InterPro" id="IPR001867">
    <property type="entry name" value="OmpR/PhoB-type_DNA-bd"/>
</dbReference>
<proteinExistence type="predicted"/>
<evidence type="ECO:0000313" key="11">
    <source>
        <dbReference type="Proteomes" id="UP000283734"/>
    </source>
</evidence>
<organism evidence="10 11">
    <name type="scientific">Alcanivorax profundi</name>
    <dbReference type="NCBI Taxonomy" id="2338368"/>
    <lineage>
        <taxon>Bacteria</taxon>
        <taxon>Pseudomonadati</taxon>
        <taxon>Pseudomonadota</taxon>
        <taxon>Gammaproteobacteria</taxon>
        <taxon>Oceanospirillales</taxon>
        <taxon>Alcanivoracaceae</taxon>
        <taxon>Alcanivorax</taxon>
    </lineage>
</organism>
<dbReference type="GO" id="GO:0000156">
    <property type="term" value="F:phosphorelay response regulator activity"/>
    <property type="evidence" value="ECO:0007669"/>
    <property type="project" value="TreeGrafter"/>
</dbReference>
<dbReference type="GO" id="GO:0005829">
    <property type="term" value="C:cytosol"/>
    <property type="evidence" value="ECO:0007669"/>
    <property type="project" value="TreeGrafter"/>
</dbReference>
<dbReference type="EMBL" id="QYYA01000001">
    <property type="protein sequence ID" value="RJG19533.1"/>
    <property type="molecule type" value="Genomic_DNA"/>
</dbReference>
<evidence type="ECO:0000256" key="7">
    <source>
        <dbReference type="PROSITE-ProRule" id="PRU01091"/>
    </source>
</evidence>
<dbReference type="RefSeq" id="WP_022984421.1">
    <property type="nucleotide sequence ID" value="NZ_CAXGPP010000009.1"/>
</dbReference>
<dbReference type="Pfam" id="PF00486">
    <property type="entry name" value="Trans_reg_C"/>
    <property type="match status" value="1"/>
</dbReference>
<dbReference type="SMART" id="SM00862">
    <property type="entry name" value="Trans_reg_C"/>
    <property type="match status" value="1"/>
</dbReference>
<evidence type="ECO:0000256" key="6">
    <source>
        <dbReference type="PROSITE-ProRule" id="PRU00169"/>
    </source>
</evidence>
<dbReference type="PROSITE" id="PS50110">
    <property type="entry name" value="RESPONSE_REGULATORY"/>
    <property type="match status" value="1"/>
</dbReference>
<keyword evidence="11" id="KW-1185">Reference proteome</keyword>
<evidence type="ECO:0000256" key="2">
    <source>
        <dbReference type="ARBA" id="ARBA00023012"/>
    </source>
</evidence>
<feature type="domain" description="OmpR/PhoB-type" evidence="9">
    <location>
        <begin position="129"/>
        <end position="226"/>
    </location>
</feature>
<dbReference type="GO" id="GO:0006355">
    <property type="term" value="P:regulation of DNA-templated transcription"/>
    <property type="evidence" value="ECO:0007669"/>
    <property type="project" value="InterPro"/>
</dbReference>
<keyword evidence="4 7" id="KW-0238">DNA-binding</keyword>
<gene>
    <name evidence="10" type="ORF">D4A39_01325</name>
</gene>
<comment type="caution">
    <text evidence="10">The sequence shown here is derived from an EMBL/GenBank/DDBJ whole genome shotgun (WGS) entry which is preliminary data.</text>
</comment>
<dbReference type="FunFam" id="1.10.10.10:FF:000058">
    <property type="entry name" value="DNA-binding response OmpR family regulator"/>
    <property type="match status" value="1"/>
</dbReference>
<protein>
    <submittedName>
        <fullName evidence="10">DNA-binding response regulator</fullName>
    </submittedName>
</protein>
<dbReference type="SUPFAM" id="SSF52172">
    <property type="entry name" value="CheY-like"/>
    <property type="match status" value="1"/>
</dbReference>
<evidence type="ECO:0000259" key="8">
    <source>
        <dbReference type="PROSITE" id="PS50110"/>
    </source>
</evidence>
<feature type="DNA-binding region" description="OmpR/PhoB-type" evidence="7">
    <location>
        <begin position="129"/>
        <end position="226"/>
    </location>
</feature>
<evidence type="ECO:0000259" key="9">
    <source>
        <dbReference type="PROSITE" id="PS51755"/>
    </source>
</evidence>
<dbReference type="AlphaFoldDB" id="A0A418Y1Y7"/>
<dbReference type="Gene3D" id="6.10.250.690">
    <property type="match status" value="1"/>
</dbReference>
<dbReference type="PANTHER" id="PTHR48111">
    <property type="entry name" value="REGULATOR OF RPOS"/>
    <property type="match status" value="1"/>
</dbReference>
<feature type="domain" description="Response regulatory" evidence="8">
    <location>
        <begin position="5"/>
        <end position="120"/>
    </location>
</feature>
<reference evidence="10 11" key="1">
    <citation type="submission" date="2018-09" db="EMBL/GenBank/DDBJ databases">
        <title>Alcanivorax profundi sp. nov., isolated from 1000 m-depth seawater of the Mariana Trench.</title>
        <authorList>
            <person name="Liu J."/>
        </authorList>
    </citation>
    <scope>NUCLEOTIDE SEQUENCE [LARGE SCALE GENOMIC DNA]</scope>
    <source>
        <strain evidence="10 11">MTEO17</strain>
    </source>
</reference>
<dbReference type="Proteomes" id="UP000283734">
    <property type="component" value="Unassembled WGS sequence"/>
</dbReference>
<dbReference type="Gene3D" id="3.40.50.2300">
    <property type="match status" value="1"/>
</dbReference>
<keyword evidence="3" id="KW-0805">Transcription regulation</keyword>
<dbReference type="GO" id="GO:0032993">
    <property type="term" value="C:protein-DNA complex"/>
    <property type="evidence" value="ECO:0007669"/>
    <property type="project" value="TreeGrafter"/>
</dbReference>
<evidence type="ECO:0000313" key="10">
    <source>
        <dbReference type="EMBL" id="RJG19533.1"/>
    </source>
</evidence>
<name>A0A418Y1Y7_9GAMM</name>
<sequence>MENLSILLVEDHRQLAQTVLEFLEQQGATVDYAGDTRLARELVQQHHYDLMLLDVMLPGESGFQFCEALRKELSQDLPVIFMTARDHLDDKLEGFNKGGDDYIVKPFALPELAARVTAQIRRQRKEVTANTLQVEDLQLDPARQEARRDGKLLKLSPTAFRILRILMRESPRVVSREQLERELWGDLVPDSDALRSHLYNLRKAMDKPFSQPLLNTLPGVGFSIHGAAEQHH</sequence>
<dbReference type="InterPro" id="IPR011006">
    <property type="entry name" value="CheY-like_superfamily"/>
</dbReference>
<keyword evidence="5" id="KW-0804">Transcription</keyword>
<keyword evidence="1 6" id="KW-0597">Phosphoprotein</keyword>
<dbReference type="GO" id="GO:0000976">
    <property type="term" value="F:transcription cis-regulatory region binding"/>
    <property type="evidence" value="ECO:0007669"/>
    <property type="project" value="TreeGrafter"/>
</dbReference>
<evidence type="ECO:0000256" key="3">
    <source>
        <dbReference type="ARBA" id="ARBA00023015"/>
    </source>
</evidence>
<dbReference type="SMART" id="SM00448">
    <property type="entry name" value="REC"/>
    <property type="match status" value="1"/>
</dbReference>
<evidence type="ECO:0000256" key="1">
    <source>
        <dbReference type="ARBA" id="ARBA00022553"/>
    </source>
</evidence>
<dbReference type="Pfam" id="PF00072">
    <property type="entry name" value="Response_reg"/>
    <property type="match status" value="1"/>
</dbReference>
<evidence type="ECO:0000256" key="5">
    <source>
        <dbReference type="ARBA" id="ARBA00023163"/>
    </source>
</evidence>
<dbReference type="Gene3D" id="1.10.10.10">
    <property type="entry name" value="Winged helix-like DNA-binding domain superfamily/Winged helix DNA-binding domain"/>
    <property type="match status" value="1"/>
</dbReference>
<evidence type="ECO:0000256" key="4">
    <source>
        <dbReference type="ARBA" id="ARBA00023125"/>
    </source>
</evidence>
<dbReference type="InterPro" id="IPR001789">
    <property type="entry name" value="Sig_transdc_resp-reg_receiver"/>
</dbReference>
<feature type="modified residue" description="4-aspartylphosphate" evidence="6">
    <location>
        <position position="54"/>
    </location>
</feature>
<accession>A0A418Y1Y7</accession>
<dbReference type="OrthoDB" id="9802426at2"/>
<dbReference type="CDD" id="cd00383">
    <property type="entry name" value="trans_reg_C"/>
    <property type="match status" value="1"/>
</dbReference>
<dbReference type="InterPro" id="IPR039420">
    <property type="entry name" value="WalR-like"/>
</dbReference>
<dbReference type="PROSITE" id="PS51755">
    <property type="entry name" value="OMPR_PHOB"/>
    <property type="match status" value="1"/>
</dbReference>
<dbReference type="PANTHER" id="PTHR48111:SF22">
    <property type="entry name" value="REGULATOR OF RPOS"/>
    <property type="match status" value="1"/>
</dbReference>